<organism evidence="1 2">
    <name type="scientific">Bacteroides fluxus YIT 12057</name>
    <dbReference type="NCBI Taxonomy" id="763034"/>
    <lineage>
        <taxon>Bacteria</taxon>
        <taxon>Pseudomonadati</taxon>
        <taxon>Bacteroidota</taxon>
        <taxon>Bacteroidia</taxon>
        <taxon>Bacteroidales</taxon>
        <taxon>Bacteroidaceae</taxon>
        <taxon>Bacteroides</taxon>
    </lineage>
</organism>
<gene>
    <name evidence="1" type="ORF">HMPREF9446_03847</name>
</gene>
<reference evidence="1 2" key="1">
    <citation type="submission" date="2011-02" db="EMBL/GenBank/DDBJ databases">
        <authorList>
            <person name="Weinstock G."/>
            <person name="Sodergren E."/>
            <person name="Clifton S."/>
            <person name="Fulton L."/>
            <person name="Fulton B."/>
            <person name="Courtney L."/>
            <person name="Fronick C."/>
            <person name="Harrison M."/>
            <person name="Strong C."/>
            <person name="Farmer C."/>
            <person name="Delahaunty K."/>
            <person name="Markovic C."/>
            <person name="Hall O."/>
            <person name="Minx P."/>
            <person name="Tomlinson C."/>
            <person name="Mitreva M."/>
            <person name="Hou S."/>
            <person name="Chen J."/>
            <person name="Wollam A."/>
            <person name="Pepin K.H."/>
            <person name="Johnson M."/>
            <person name="Bhonagiri V."/>
            <person name="Zhang X."/>
            <person name="Suruliraj S."/>
            <person name="Warren W."/>
            <person name="Chinwalla A."/>
            <person name="Mardis E.R."/>
            <person name="Wilson R.K."/>
        </authorList>
    </citation>
    <scope>NUCLEOTIDE SEQUENCE [LARGE SCALE GENOMIC DNA]</scope>
    <source>
        <strain evidence="1 2">YIT 12057</strain>
    </source>
</reference>
<dbReference type="Proteomes" id="UP000003416">
    <property type="component" value="Unassembled WGS sequence"/>
</dbReference>
<comment type="caution">
    <text evidence="1">The sequence shown here is derived from an EMBL/GenBank/DDBJ whole genome shotgun (WGS) entry which is preliminary data.</text>
</comment>
<proteinExistence type="predicted"/>
<accession>F3PYK0</accession>
<evidence type="ECO:0000313" key="2">
    <source>
        <dbReference type="Proteomes" id="UP000003416"/>
    </source>
</evidence>
<dbReference type="AlphaFoldDB" id="F3PYK0"/>
<name>F3PYK0_9BACE</name>
<dbReference type="HOGENOM" id="CLU_3164648_0_0_10"/>
<protein>
    <submittedName>
        <fullName evidence="1">Conserved domain protein</fullName>
    </submittedName>
</protein>
<evidence type="ECO:0000313" key="1">
    <source>
        <dbReference type="EMBL" id="EGF49959.1"/>
    </source>
</evidence>
<sequence length="47" mass="5374">MIPAKLDIHPSMVVIAKNINLPIYSKTFICLKVTNFLYKDVCGHRAR</sequence>
<keyword evidence="2" id="KW-1185">Reference proteome</keyword>
<dbReference type="EMBL" id="AFBN01000112">
    <property type="protein sequence ID" value="EGF49959.1"/>
    <property type="molecule type" value="Genomic_DNA"/>
</dbReference>